<proteinExistence type="predicted"/>
<protein>
    <submittedName>
        <fullName evidence="3">Uncharacterized protein</fullName>
    </submittedName>
</protein>
<reference evidence="3" key="1">
    <citation type="submission" date="2017-07" db="EMBL/GenBank/DDBJ databases">
        <title>Taro Niue Genome Assembly and Annotation.</title>
        <authorList>
            <person name="Atibalentja N."/>
            <person name="Keating K."/>
            <person name="Fields C.J."/>
        </authorList>
    </citation>
    <scope>NUCLEOTIDE SEQUENCE</scope>
    <source>
        <strain evidence="3">Niue_2</strain>
        <tissue evidence="3">Leaf</tissue>
    </source>
</reference>
<dbReference type="AlphaFoldDB" id="A0A843U2S6"/>
<comment type="caution">
    <text evidence="3">The sequence shown here is derived from an EMBL/GenBank/DDBJ whole genome shotgun (WGS) entry which is preliminary data.</text>
</comment>
<accession>A0A843U2S6</accession>
<feature type="region of interest" description="Disordered" evidence="2">
    <location>
        <begin position="162"/>
        <end position="195"/>
    </location>
</feature>
<dbReference type="Proteomes" id="UP000652761">
    <property type="component" value="Unassembled WGS sequence"/>
</dbReference>
<evidence type="ECO:0000313" key="4">
    <source>
        <dbReference type="Proteomes" id="UP000652761"/>
    </source>
</evidence>
<keyword evidence="4" id="KW-1185">Reference proteome</keyword>
<organism evidence="3 4">
    <name type="scientific">Colocasia esculenta</name>
    <name type="common">Wild taro</name>
    <name type="synonym">Arum esculentum</name>
    <dbReference type="NCBI Taxonomy" id="4460"/>
    <lineage>
        <taxon>Eukaryota</taxon>
        <taxon>Viridiplantae</taxon>
        <taxon>Streptophyta</taxon>
        <taxon>Embryophyta</taxon>
        <taxon>Tracheophyta</taxon>
        <taxon>Spermatophyta</taxon>
        <taxon>Magnoliopsida</taxon>
        <taxon>Liliopsida</taxon>
        <taxon>Araceae</taxon>
        <taxon>Aroideae</taxon>
        <taxon>Colocasieae</taxon>
        <taxon>Colocasia</taxon>
    </lineage>
</organism>
<evidence type="ECO:0000256" key="2">
    <source>
        <dbReference type="SAM" id="MobiDB-lite"/>
    </source>
</evidence>
<dbReference type="EMBL" id="NMUH01000273">
    <property type="protein sequence ID" value="MQL75954.1"/>
    <property type="molecule type" value="Genomic_DNA"/>
</dbReference>
<feature type="coiled-coil region" evidence="1">
    <location>
        <begin position="197"/>
        <end position="224"/>
    </location>
</feature>
<keyword evidence="1" id="KW-0175">Coiled coil</keyword>
<evidence type="ECO:0000313" key="3">
    <source>
        <dbReference type="EMBL" id="MQL75954.1"/>
    </source>
</evidence>
<evidence type="ECO:0000256" key="1">
    <source>
        <dbReference type="SAM" id="Coils"/>
    </source>
</evidence>
<dbReference type="OrthoDB" id="675927at2759"/>
<gene>
    <name evidence="3" type="ORF">Taro_008341</name>
</gene>
<feature type="compositionally biased region" description="Low complexity" evidence="2">
    <location>
        <begin position="339"/>
        <end position="351"/>
    </location>
</feature>
<feature type="region of interest" description="Disordered" evidence="2">
    <location>
        <begin position="339"/>
        <end position="360"/>
    </location>
</feature>
<name>A0A843U2S6_COLES</name>
<sequence length="524" mass="59601">MAHTSYTGKLPKERKQPAKEVNVIDFSPGNEVKGAIISPIPKKKSEIKAPAPSLAECMNAPYSFKKEHTKRLFDLCLDNQLISLPEPKKPADVSKINQPNYCPYHRMVEHLVEDYYVFKNGVQKMIQEDHISMQTGLIDPSQPHAWDRPEQSVNVIHMTKLATNSNHPEVDPSCDPPQDNSEAHSRPRSRHDSHRIMRRVQRQIQRLQEGQQELRQIVQGVERRQDTLAQVPCTLQIAPQIYPEQPSMSPYADSIGWLSEGPSTPIEAAGLYSFPRHQTFSLFRLCLQSGLMNYSAPAEILANYCPYHQMMGHSIEGCIRFKDDVQRLIGQGIINLGVHQVNPPQPHTQQPPNGPANPGSHSVIVINASSSFGLPQSTLEEPSNPYLSSQWYTDARPLQQRSFAIKNTKPIFDNLRRQSLVTIFEPSTYIFQNCPELHDLIETRIREGKIDQYGNSLTPANMASQQTYDPSPEFQALYPKICEYYHHQLGYGQYRSKAEIEQFKIGLFRYRNEILEEAAAKPIS</sequence>
<feature type="compositionally biased region" description="Basic residues" evidence="2">
    <location>
        <begin position="186"/>
        <end position="195"/>
    </location>
</feature>